<keyword evidence="5" id="KW-0479">Metal-binding</keyword>
<name>A0A222EQR9_9MOLU</name>
<keyword evidence="7" id="KW-0255">Endonuclease</keyword>
<dbReference type="PROSITE" id="PS50880">
    <property type="entry name" value="TOPRIM"/>
    <property type="match status" value="1"/>
</dbReference>
<accession>A0A222EQR9</accession>
<keyword evidence="14" id="KW-1185">Reference proteome</keyword>
<dbReference type="GO" id="GO:0046872">
    <property type="term" value="F:metal ion binding"/>
    <property type="evidence" value="ECO:0007669"/>
    <property type="project" value="UniProtKB-KW"/>
</dbReference>
<reference evidence="13 14" key="1">
    <citation type="submission" date="2017-07" db="EMBL/GenBank/DDBJ databases">
        <title>Complete genome sequence of Spiroplasma corruscae EC-1 (DSM 19793).</title>
        <authorList>
            <person name="Tsai Y.-M."/>
            <person name="Lo W.-S."/>
            <person name="Kuo C.-H."/>
        </authorList>
    </citation>
    <scope>NUCLEOTIDE SEQUENCE [LARGE SCALE GENOMIC DNA]</scope>
    <source>
        <strain evidence="13 14">EC-1</strain>
    </source>
</reference>
<dbReference type="Proteomes" id="UP000203229">
    <property type="component" value="Chromosome"/>
</dbReference>
<evidence type="ECO:0000313" key="13">
    <source>
        <dbReference type="EMBL" id="ASP28766.1"/>
    </source>
</evidence>
<keyword evidence="1" id="KW-0963">Cytoplasm</keyword>
<dbReference type="InterPro" id="IPR025156">
    <property type="entry name" value="RNase_M5_C"/>
</dbReference>
<evidence type="ECO:0000256" key="5">
    <source>
        <dbReference type="ARBA" id="ARBA00022723"/>
    </source>
</evidence>
<gene>
    <name evidence="13" type="primary">rnmV</name>
    <name evidence="13" type="ORF">SCORR_v1c09940</name>
</gene>
<dbReference type="RefSeq" id="WP_094049821.1">
    <property type="nucleotide sequence ID" value="NZ_CP022535.1"/>
</dbReference>
<dbReference type="InterPro" id="IPR006171">
    <property type="entry name" value="TOPRIM_dom"/>
</dbReference>
<evidence type="ECO:0000256" key="3">
    <source>
        <dbReference type="ARBA" id="ARBA00022552"/>
    </source>
</evidence>
<dbReference type="GO" id="GO:0019843">
    <property type="term" value="F:rRNA binding"/>
    <property type="evidence" value="ECO:0007669"/>
    <property type="project" value="UniProtKB-KW"/>
</dbReference>
<evidence type="ECO:0000256" key="1">
    <source>
        <dbReference type="ARBA" id="ARBA00022490"/>
    </source>
</evidence>
<evidence type="ECO:0000256" key="11">
    <source>
        <dbReference type="NCBIfam" id="TIGR00334"/>
    </source>
</evidence>
<evidence type="ECO:0000256" key="6">
    <source>
        <dbReference type="ARBA" id="ARBA00022730"/>
    </source>
</evidence>
<protein>
    <recommendedName>
        <fullName evidence="11">Ribonuclease M5</fullName>
        <ecNumber evidence="11">3.1.26.8</ecNumber>
    </recommendedName>
</protein>
<evidence type="ECO:0000256" key="7">
    <source>
        <dbReference type="ARBA" id="ARBA00022759"/>
    </source>
</evidence>
<dbReference type="KEGG" id="scou:SCORR_v1c09940"/>
<dbReference type="PANTHER" id="PTHR39156:SF2">
    <property type="entry name" value="DNA PRIMASE (BACTERIAL TYPE) AND SMALL PRIMASE-LIKE PROTEINS"/>
    <property type="match status" value="1"/>
</dbReference>
<dbReference type="Pfam" id="PF01751">
    <property type="entry name" value="Toprim"/>
    <property type="match status" value="1"/>
</dbReference>
<organism evidence="13 14">
    <name type="scientific">Spiroplasma corruscae</name>
    <dbReference type="NCBI Taxonomy" id="216934"/>
    <lineage>
        <taxon>Bacteria</taxon>
        <taxon>Bacillati</taxon>
        <taxon>Mycoplasmatota</taxon>
        <taxon>Mollicutes</taxon>
        <taxon>Entomoplasmatales</taxon>
        <taxon>Spiroplasmataceae</taxon>
        <taxon>Spiroplasma</taxon>
    </lineage>
</organism>
<keyword evidence="3" id="KW-0698">rRNA processing</keyword>
<keyword evidence="4" id="KW-0540">Nuclease</keyword>
<keyword evidence="6" id="KW-0699">rRNA-binding</keyword>
<evidence type="ECO:0000256" key="8">
    <source>
        <dbReference type="ARBA" id="ARBA00022801"/>
    </source>
</evidence>
<dbReference type="AlphaFoldDB" id="A0A222EQR9"/>
<dbReference type="Pfam" id="PF13331">
    <property type="entry name" value="DUF4093"/>
    <property type="match status" value="1"/>
</dbReference>
<feature type="domain" description="Toprim" evidence="12">
    <location>
        <begin position="4"/>
        <end position="95"/>
    </location>
</feature>
<evidence type="ECO:0000256" key="9">
    <source>
        <dbReference type="ARBA" id="ARBA00022842"/>
    </source>
</evidence>
<dbReference type="EMBL" id="CP022535">
    <property type="protein sequence ID" value="ASP28766.1"/>
    <property type="molecule type" value="Genomic_DNA"/>
</dbReference>
<sequence length="176" mass="20488">MKIIQVVVVEGISDTIKLKKVFGNDNIDTIETNGLAITNQKLSVISNINKTRGIIIFTDPDGPGIKIRDIINTYLNFNCFNAFINKKLIKNQKKIGVAEARDIDIRNALSNLIKFEENKNSLSWEDYIVNNFYIKKNRIKISNYYNWSEDINTKRLFKWLNYLNLNVIEIKKILEE</sequence>
<evidence type="ECO:0000259" key="12">
    <source>
        <dbReference type="PROSITE" id="PS50880"/>
    </source>
</evidence>
<dbReference type="GO" id="GO:0006364">
    <property type="term" value="P:rRNA processing"/>
    <property type="evidence" value="ECO:0007669"/>
    <property type="project" value="UniProtKB-UniRule"/>
</dbReference>
<dbReference type="Gene3D" id="3.40.1360.10">
    <property type="match status" value="1"/>
</dbReference>
<dbReference type="NCBIfam" id="TIGR00334">
    <property type="entry name" value="5S_RNA_mat_M5"/>
    <property type="match status" value="1"/>
</dbReference>
<dbReference type="SMART" id="SM00493">
    <property type="entry name" value="TOPRIM"/>
    <property type="match status" value="1"/>
</dbReference>
<dbReference type="EC" id="3.1.26.8" evidence="11"/>
<dbReference type="PANTHER" id="PTHR39156">
    <property type="entry name" value="RIBONUCLEASE M5"/>
    <property type="match status" value="1"/>
</dbReference>
<dbReference type="SUPFAM" id="SSF110455">
    <property type="entry name" value="Toprim domain"/>
    <property type="match status" value="1"/>
</dbReference>
<dbReference type="InterPro" id="IPR004466">
    <property type="entry name" value="RNase_M5"/>
</dbReference>
<evidence type="ECO:0000256" key="10">
    <source>
        <dbReference type="ARBA" id="ARBA00022884"/>
    </source>
</evidence>
<dbReference type="OrthoDB" id="9791329at2"/>
<proteinExistence type="predicted"/>
<evidence type="ECO:0000313" key="14">
    <source>
        <dbReference type="Proteomes" id="UP000203229"/>
    </source>
</evidence>
<keyword evidence="2" id="KW-0690">Ribosome biogenesis</keyword>
<dbReference type="GO" id="GO:0043822">
    <property type="term" value="F:ribonuclease M5 activity"/>
    <property type="evidence" value="ECO:0007669"/>
    <property type="project" value="UniProtKB-UniRule"/>
</dbReference>
<keyword evidence="9" id="KW-0460">Magnesium</keyword>
<evidence type="ECO:0000256" key="4">
    <source>
        <dbReference type="ARBA" id="ARBA00022722"/>
    </source>
</evidence>
<evidence type="ECO:0000256" key="2">
    <source>
        <dbReference type="ARBA" id="ARBA00022517"/>
    </source>
</evidence>
<keyword evidence="10" id="KW-0694">RNA-binding</keyword>
<keyword evidence="8" id="KW-0378">Hydrolase</keyword>